<feature type="compositionally biased region" description="Basic and acidic residues" evidence="2">
    <location>
        <begin position="96"/>
        <end position="110"/>
    </location>
</feature>
<evidence type="ECO:0000313" key="7">
    <source>
        <dbReference type="Proteomes" id="UP000324241"/>
    </source>
</evidence>
<name>A0A4S3JRT1_9EURO</name>
<dbReference type="VEuPathDB" id="FungiDB:EYZ11_002075"/>
<proteinExistence type="predicted"/>
<accession>A0A4S3JRT1</accession>
<dbReference type="SMART" id="SM00360">
    <property type="entry name" value="RRM"/>
    <property type="match status" value="1"/>
</dbReference>
<dbReference type="InterPro" id="IPR000504">
    <property type="entry name" value="RRM_dom"/>
</dbReference>
<feature type="region of interest" description="Disordered" evidence="2">
    <location>
        <begin position="85"/>
        <end position="110"/>
    </location>
</feature>
<dbReference type="InterPro" id="IPR035979">
    <property type="entry name" value="RBD_domain_sf"/>
</dbReference>
<evidence type="ECO:0000313" key="5">
    <source>
        <dbReference type="EMBL" id="THC98416.1"/>
    </source>
</evidence>
<reference evidence="5 6" key="1">
    <citation type="submission" date="2019-03" db="EMBL/GenBank/DDBJ databases">
        <title>The genome sequence of a newly discovered highly antifungal drug resistant Aspergillus species, Aspergillus tanneri NIH 1004.</title>
        <authorList>
            <person name="Mounaud S."/>
            <person name="Singh I."/>
            <person name="Joardar V."/>
            <person name="Pakala S."/>
            <person name="Pakala S."/>
            <person name="Venepally P."/>
            <person name="Hoover J."/>
            <person name="Nierman W."/>
            <person name="Chung J."/>
            <person name="Losada L."/>
        </authorList>
    </citation>
    <scope>NUCLEOTIDE SEQUENCE [LARGE SCALE GENOMIC DNA]</scope>
    <source>
        <strain evidence="5 6">NIH1004</strain>
    </source>
</reference>
<dbReference type="EMBL" id="QUQM01000001">
    <property type="protein sequence ID" value="KAA8650521.1"/>
    <property type="molecule type" value="Genomic_DNA"/>
</dbReference>
<feature type="domain" description="RRM" evidence="3">
    <location>
        <begin position="5"/>
        <end position="82"/>
    </location>
</feature>
<reference evidence="4 7" key="2">
    <citation type="submission" date="2019-08" db="EMBL/GenBank/DDBJ databases">
        <title>The genome sequence of a newly discovered highly antifungal drug resistant Aspergillus species, Aspergillus tanneri NIH 1004.</title>
        <authorList>
            <person name="Mounaud S."/>
            <person name="Singh I."/>
            <person name="Joardar V."/>
            <person name="Pakala S."/>
            <person name="Pakala S."/>
            <person name="Venepally P."/>
            <person name="Chung J.K."/>
            <person name="Losada L."/>
            <person name="Nierman W.C."/>
        </authorList>
    </citation>
    <scope>NUCLEOTIDE SEQUENCE [LARGE SCALE GENOMIC DNA]</scope>
    <source>
        <strain evidence="4 7">NIH1004</strain>
    </source>
</reference>
<dbReference type="GO" id="GO:0003723">
    <property type="term" value="F:RNA binding"/>
    <property type="evidence" value="ECO:0007669"/>
    <property type="project" value="UniProtKB-UniRule"/>
</dbReference>
<protein>
    <recommendedName>
        <fullName evidence="3">RRM domain-containing protein</fullName>
    </recommendedName>
</protein>
<dbReference type="RefSeq" id="XP_033429882.1">
    <property type="nucleotide sequence ID" value="XM_033567887.1"/>
</dbReference>
<sequence length="277" mass="29570">MSQRSTVHVSGISSETSDKEVEEFFSFCGKITSISVTPISNEPAAPKSATVTFEKEAAAKTALLLDQTRLRSSPVHVQAAQSLEDIAGPNTSTAAEAKDENGGHLDQEDKPKSRIVAEYLAHGYVVSDGAIQKAIALDQKHGFSTKFTTALSNFDQKYHATDRARGFDESYKLSDKAVTGWRGLNSYFTKALETPSGRKLHEFYVKTDKQVRDIHAEARRLADLKSGKPAQGESSEVSATSTAETTNVAPVSASSPAPATVPATNVDSGAAHAAPEK</sequence>
<dbReference type="Gene3D" id="3.30.70.330">
    <property type="match status" value="1"/>
</dbReference>
<dbReference type="EMBL" id="SOSA01000044">
    <property type="protein sequence ID" value="THC98416.1"/>
    <property type="molecule type" value="Genomic_DNA"/>
</dbReference>
<comment type="caution">
    <text evidence="5">The sequence shown here is derived from an EMBL/GenBank/DDBJ whole genome shotgun (WGS) entry which is preliminary data.</text>
</comment>
<evidence type="ECO:0000313" key="4">
    <source>
        <dbReference type="EMBL" id="KAA8650521.1"/>
    </source>
</evidence>
<dbReference type="AlphaFoldDB" id="A0A4S3JRT1"/>
<dbReference type="OrthoDB" id="7763451at2759"/>
<dbReference type="Proteomes" id="UP000308092">
    <property type="component" value="Unassembled WGS sequence"/>
</dbReference>
<dbReference type="SUPFAM" id="SSF54928">
    <property type="entry name" value="RNA-binding domain, RBD"/>
    <property type="match status" value="1"/>
</dbReference>
<dbReference type="InterPro" id="IPR012677">
    <property type="entry name" value="Nucleotide-bd_a/b_plait_sf"/>
</dbReference>
<evidence type="ECO:0000256" key="2">
    <source>
        <dbReference type="SAM" id="MobiDB-lite"/>
    </source>
</evidence>
<dbReference type="GeneID" id="54325910"/>
<feature type="region of interest" description="Disordered" evidence="2">
    <location>
        <begin position="222"/>
        <end position="277"/>
    </location>
</feature>
<keyword evidence="1" id="KW-0694">RNA-binding</keyword>
<evidence type="ECO:0000313" key="6">
    <source>
        <dbReference type="Proteomes" id="UP000308092"/>
    </source>
</evidence>
<dbReference type="PROSITE" id="PS50102">
    <property type="entry name" value="RRM"/>
    <property type="match status" value="1"/>
</dbReference>
<keyword evidence="6" id="KW-1185">Reference proteome</keyword>
<dbReference type="STRING" id="1220188.A0A4S3JRT1"/>
<dbReference type="Proteomes" id="UP000324241">
    <property type="component" value="Unassembled WGS sequence"/>
</dbReference>
<gene>
    <name evidence="4" type="ORF">ATNIH1004_003208</name>
    <name evidence="5" type="ORF">EYZ11_002075</name>
</gene>
<evidence type="ECO:0000259" key="3">
    <source>
        <dbReference type="PROSITE" id="PS50102"/>
    </source>
</evidence>
<organism evidence="5 6">
    <name type="scientific">Aspergillus tanneri</name>
    <dbReference type="NCBI Taxonomy" id="1220188"/>
    <lineage>
        <taxon>Eukaryota</taxon>
        <taxon>Fungi</taxon>
        <taxon>Dikarya</taxon>
        <taxon>Ascomycota</taxon>
        <taxon>Pezizomycotina</taxon>
        <taxon>Eurotiomycetes</taxon>
        <taxon>Eurotiomycetidae</taxon>
        <taxon>Eurotiales</taxon>
        <taxon>Aspergillaceae</taxon>
        <taxon>Aspergillus</taxon>
        <taxon>Aspergillus subgen. Circumdati</taxon>
    </lineage>
</organism>
<dbReference type="Pfam" id="PF00076">
    <property type="entry name" value="RRM_1"/>
    <property type="match status" value="1"/>
</dbReference>
<feature type="compositionally biased region" description="Low complexity" evidence="2">
    <location>
        <begin position="233"/>
        <end position="266"/>
    </location>
</feature>
<dbReference type="PANTHER" id="PTHR32343">
    <property type="entry name" value="SERINE/ARGININE-RICH SPLICING FACTOR"/>
    <property type="match status" value="1"/>
</dbReference>
<dbReference type="PANTHER" id="PTHR32343:SF10">
    <property type="entry name" value="RNA-BINDING REGION RNP-1 DOMAIN-CONTAINING PROTEIN"/>
    <property type="match status" value="1"/>
</dbReference>
<evidence type="ECO:0000256" key="1">
    <source>
        <dbReference type="PROSITE-ProRule" id="PRU00176"/>
    </source>
</evidence>